<evidence type="ECO:0000256" key="5">
    <source>
        <dbReference type="ARBA" id="ARBA00022741"/>
    </source>
</evidence>
<dbReference type="CDD" id="cd00082">
    <property type="entry name" value="HisKA"/>
    <property type="match status" value="1"/>
</dbReference>
<dbReference type="InterPro" id="IPR004358">
    <property type="entry name" value="Sig_transdc_His_kin-like_C"/>
</dbReference>
<protein>
    <recommendedName>
        <fullName evidence="2">histidine kinase</fullName>
        <ecNumber evidence="2">2.7.13.3</ecNumber>
    </recommendedName>
</protein>
<dbReference type="Pfam" id="PF00512">
    <property type="entry name" value="HisKA"/>
    <property type="match status" value="1"/>
</dbReference>
<name>A0ABT9Z9G5_9BACI</name>
<dbReference type="Gene3D" id="3.30.565.10">
    <property type="entry name" value="Histidine kinase-like ATPase, C-terminal domain"/>
    <property type="match status" value="1"/>
</dbReference>
<dbReference type="SUPFAM" id="SSF55874">
    <property type="entry name" value="ATPase domain of HSP90 chaperone/DNA topoisomerase II/histidine kinase"/>
    <property type="match status" value="1"/>
</dbReference>
<accession>A0ABT9Z9G5</accession>
<reference evidence="11 12" key="1">
    <citation type="submission" date="2023-07" db="EMBL/GenBank/DDBJ databases">
        <title>Genomic Encyclopedia of Type Strains, Phase IV (KMG-IV): sequencing the most valuable type-strain genomes for metagenomic binning, comparative biology and taxonomic classification.</title>
        <authorList>
            <person name="Goeker M."/>
        </authorList>
    </citation>
    <scope>NUCLEOTIDE SEQUENCE [LARGE SCALE GENOMIC DNA]</scope>
    <source>
        <strain evidence="11 12">DSM 17723</strain>
    </source>
</reference>
<dbReference type="InterPro" id="IPR036890">
    <property type="entry name" value="HATPase_C_sf"/>
</dbReference>
<dbReference type="Pfam" id="PF02518">
    <property type="entry name" value="HATPase_c"/>
    <property type="match status" value="1"/>
</dbReference>
<feature type="transmembrane region" description="Helical" evidence="9">
    <location>
        <begin position="42"/>
        <end position="59"/>
    </location>
</feature>
<dbReference type="EC" id="2.7.13.3" evidence="2"/>
<dbReference type="GO" id="GO:0004673">
    <property type="term" value="F:protein histidine kinase activity"/>
    <property type="evidence" value="ECO:0007669"/>
    <property type="project" value="UniProtKB-EC"/>
</dbReference>
<comment type="catalytic activity">
    <reaction evidence="1">
        <text>ATP + protein L-histidine = ADP + protein N-phospho-L-histidine.</text>
        <dbReference type="EC" id="2.7.13.3"/>
    </reaction>
</comment>
<dbReference type="InterPro" id="IPR005467">
    <property type="entry name" value="His_kinase_dom"/>
</dbReference>
<dbReference type="RefSeq" id="WP_145582720.1">
    <property type="nucleotide sequence ID" value="NZ_CADEPK010000011.1"/>
</dbReference>
<feature type="transmembrane region" description="Helical" evidence="9">
    <location>
        <begin position="112"/>
        <end position="131"/>
    </location>
</feature>
<evidence type="ECO:0000313" key="11">
    <source>
        <dbReference type="EMBL" id="MDQ0228471.1"/>
    </source>
</evidence>
<evidence type="ECO:0000313" key="12">
    <source>
        <dbReference type="Proteomes" id="UP001232245"/>
    </source>
</evidence>
<evidence type="ECO:0000256" key="2">
    <source>
        <dbReference type="ARBA" id="ARBA00012438"/>
    </source>
</evidence>
<feature type="transmembrane region" description="Helical" evidence="9">
    <location>
        <begin position="12"/>
        <end position="30"/>
    </location>
</feature>
<evidence type="ECO:0000256" key="4">
    <source>
        <dbReference type="ARBA" id="ARBA00022679"/>
    </source>
</evidence>
<dbReference type="EMBL" id="JAUSTZ010000022">
    <property type="protein sequence ID" value="MDQ0228471.1"/>
    <property type="molecule type" value="Genomic_DNA"/>
</dbReference>
<dbReference type="InterPro" id="IPR003661">
    <property type="entry name" value="HisK_dim/P_dom"/>
</dbReference>
<keyword evidence="4 11" id="KW-0808">Transferase</keyword>
<evidence type="ECO:0000256" key="8">
    <source>
        <dbReference type="ARBA" id="ARBA00023012"/>
    </source>
</evidence>
<dbReference type="InterPro" id="IPR036097">
    <property type="entry name" value="HisK_dim/P_sf"/>
</dbReference>
<dbReference type="InterPro" id="IPR003594">
    <property type="entry name" value="HATPase_dom"/>
</dbReference>
<gene>
    <name evidence="11" type="ORF">J2S02_004854</name>
</gene>
<keyword evidence="8" id="KW-0902">Two-component regulatory system</keyword>
<sequence length="403" mass="45651">MNEFYTHINKRLYYITVIIVIFLLITGILVKNPFLREVNAGYIIQIVLAFILTICLLLYPKYVTHYLRVIITITGAAYFYVLFFLYPETWSTFIFLCLIPASAIMFFDSKLFYFSIALNSITIILLFGYIAFVDKGNLYPYIKQDIIGNVINFIGSQGILSFIFYLSHGRIKKQQLYYEQIQQSERLKTTGQLAAAVAHEIRNPLTVVKGFLQLYKDDPEVNNDKKGHFTLMIDELNTAEQVISQFLAVAKPTKELETETVNVKSVLQSVTDLLLSYGLLHDKKIELEMIEDCYIAANNIEMKQLLINIIKNAIEASKEGDSVYIVAGRKKDAVEIKVIDYGTGMTEEEVNSLGTPFYSLKSKGTGLGMMICFNIAAKYKGTIRFQSAKGKGTTVTISFPAIK</sequence>
<keyword evidence="6 11" id="KW-0418">Kinase</keyword>
<dbReference type="PANTHER" id="PTHR43065">
    <property type="entry name" value="SENSOR HISTIDINE KINASE"/>
    <property type="match status" value="1"/>
</dbReference>
<proteinExistence type="predicted"/>
<feature type="domain" description="Histidine kinase" evidence="10">
    <location>
        <begin position="196"/>
        <end position="403"/>
    </location>
</feature>
<keyword evidence="3" id="KW-0597">Phosphoprotein</keyword>
<dbReference type="Proteomes" id="UP001232245">
    <property type="component" value="Unassembled WGS sequence"/>
</dbReference>
<evidence type="ECO:0000256" key="6">
    <source>
        <dbReference type="ARBA" id="ARBA00022777"/>
    </source>
</evidence>
<evidence type="ECO:0000256" key="1">
    <source>
        <dbReference type="ARBA" id="ARBA00000085"/>
    </source>
</evidence>
<keyword evidence="9" id="KW-0472">Membrane</keyword>
<dbReference type="SMART" id="SM00387">
    <property type="entry name" value="HATPase_c"/>
    <property type="match status" value="1"/>
</dbReference>
<keyword evidence="9" id="KW-0812">Transmembrane</keyword>
<keyword evidence="9" id="KW-1133">Transmembrane helix</keyword>
<evidence type="ECO:0000256" key="7">
    <source>
        <dbReference type="ARBA" id="ARBA00022840"/>
    </source>
</evidence>
<keyword evidence="5" id="KW-0547">Nucleotide-binding</keyword>
<evidence type="ECO:0000256" key="3">
    <source>
        <dbReference type="ARBA" id="ARBA00022553"/>
    </source>
</evidence>
<dbReference type="PANTHER" id="PTHR43065:SF46">
    <property type="entry name" value="C4-DICARBOXYLATE TRANSPORT SENSOR PROTEIN DCTB"/>
    <property type="match status" value="1"/>
</dbReference>
<dbReference type="PRINTS" id="PR00344">
    <property type="entry name" value="BCTRLSENSOR"/>
</dbReference>
<dbReference type="SUPFAM" id="SSF47384">
    <property type="entry name" value="Homodimeric domain of signal transducing histidine kinase"/>
    <property type="match status" value="1"/>
</dbReference>
<feature type="transmembrane region" description="Helical" evidence="9">
    <location>
        <begin position="66"/>
        <end position="84"/>
    </location>
</feature>
<organism evidence="11 12">
    <name type="scientific">Metabacillus niabensis</name>
    <dbReference type="NCBI Taxonomy" id="324854"/>
    <lineage>
        <taxon>Bacteria</taxon>
        <taxon>Bacillati</taxon>
        <taxon>Bacillota</taxon>
        <taxon>Bacilli</taxon>
        <taxon>Bacillales</taxon>
        <taxon>Bacillaceae</taxon>
        <taxon>Metabacillus</taxon>
    </lineage>
</organism>
<evidence type="ECO:0000259" key="10">
    <source>
        <dbReference type="PROSITE" id="PS50109"/>
    </source>
</evidence>
<keyword evidence="12" id="KW-1185">Reference proteome</keyword>
<dbReference type="SMART" id="SM00388">
    <property type="entry name" value="HisKA"/>
    <property type="match status" value="1"/>
</dbReference>
<comment type="caution">
    <text evidence="11">The sequence shown here is derived from an EMBL/GenBank/DDBJ whole genome shotgun (WGS) entry which is preliminary data.</text>
</comment>
<evidence type="ECO:0000256" key="9">
    <source>
        <dbReference type="SAM" id="Phobius"/>
    </source>
</evidence>
<keyword evidence="7" id="KW-0067">ATP-binding</keyword>
<dbReference type="PROSITE" id="PS50109">
    <property type="entry name" value="HIS_KIN"/>
    <property type="match status" value="1"/>
</dbReference>
<dbReference type="Gene3D" id="1.10.287.130">
    <property type="match status" value="1"/>
</dbReference>
<feature type="transmembrane region" description="Helical" evidence="9">
    <location>
        <begin position="146"/>
        <end position="166"/>
    </location>
</feature>
<feature type="transmembrane region" description="Helical" evidence="9">
    <location>
        <begin position="90"/>
        <end position="107"/>
    </location>
</feature>